<organism evidence="5 6">
    <name type="scientific">Candidatus Falkowbacteria bacterium CG02_land_8_20_14_3_00_36_14</name>
    <dbReference type="NCBI Taxonomy" id="1974560"/>
    <lineage>
        <taxon>Bacteria</taxon>
        <taxon>Candidatus Falkowiibacteriota</taxon>
    </lineage>
</organism>
<accession>A0A2M7DKG1</accession>
<dbReference type="Gene3D" id="3.40.50.300">
    <property type="entry name" value="P-loop containing nucleotide triphosphate hydrolases"/>
    <property type="match status" value="1"/>
</dbReference>
<evidence type="ECO:0000313" key="5">
    <source>
        <dbReference type="EMBL" id="PIV50246.1"/>
    </source>
</evidence>
<proteinExistence type="inferred from homology"/>
<dbReference type="SMART" id="SM00382">
    <property type="entry name" value="AAA"/>
    <property type="match status" value="1"/>
</dbReference>
<dbReference type="InterPro" id="IPR007831">
    <property type="entry name" value="T2SS_GspE_N"/>
</dbReference>
<dbReference type="FunFam" id="3.40.50.300:FF:000398">
    <property type="entry name" value="Type IV pilus assembly ATPase PilB"/>
    <property type="match status" value="1"/>
</dbReference>
<dbReference type="Pfam" id="PF00437">
    <property type="entry name" value="T2SSE"/>
    <property type="match status" value="1"/>
</dbReference>
<evidence type="ECO:0000256" key="2">
    <source>
        <dbReference type="ARBA" id="ARBA00022741"/>
    </source>
</evidence>
<dbReference type="InterPro" id="IPR001482">
    <property type="entry name" value="T2SS/T4SS_dom"/>
</dbReference>
<feature type="domain" description="AAA+ ATPase" evidence="4">
    <location>
        <begin position="309"/>
        <end position="430"/>
    </location>
</feature>
<dbReference type="CDD" id="cd01129">
    <property type="entry name" value="PulE-GspE-like"/>
    <property type="match status" value="1"/>
</dbReference>
<dbReference type="GO" id="GO:0005886">
    <property type="term" value="C:plasma membrane"/>
    <property type="evidence" value="ECO:0007669"/>
    <property type="project" value="TreeGrafter"/>
</dbReference>
<dbReference type="AlphaFoldDB" id="A0A2M7DKG1"/>
<keyword evidence="3" id="KW-0067">ATP-binding</keyword>
<evidence type="ECO:0000256" key="3">
    <source>
        <dbReference type="ARBA" id="ARBA00022840"/>
    </source>
</evidence>
<dbReference type="InterPro" id="IPR037257">
    <property type="entry name" value="T2SS_E_N_sf"/>
</dbReference>
<comment type="caution">
    <text evidence="5">The sequence shown here is derived from an EMBL/GenBank/DDBJ whole genome shotgun (WGS) entry which is preliminary data.</text>
</comment>
<dbReference type="InterPro" id="IPR003593">
    <property type="entry name" value="AAA+_ATPase"/>
</dbReference>
<dbReference type="SUPFAM" id="SSF160246">
    <property type="entry name" value="EspE N-terminal domain-like"/>
    <property type="match status" value="1"/>
</dbReference>
<dbReference type="InterPro" id="IPR027417">
    <property type="entry name" value="P-loop_NTPase"/>
</dbReference>
<dbReference type="Gene3D" id="3.30.450.90">
    <property type="match status" value="1"/>
</dbReference>
<sequence>MFTKEQLKNIIIKSNILSAKEFDSIDKEAASINKSILNLLYEKKVVSSMTFYEEAANYFKIPFINLKEQTIRRDVLLNIPEPIAITHNLIPFSSDNKTIKIATINPNDLEIFEFIKKKTGLEPIIYLTTPESIKECLKQYHKTLKAEINYLTEDKNADLDFKNGDDLHKLAADIPIVRIVDTLLEYAIYEEASDIHIEPGEKEVDIRYRIDGVLKNVMILPKNVQPGIIARIKILSNLKVDEHRLPQDGRFKISNNEYNVSFRVSFIPTFDGEKIVMRLLNEKSQILTLKQLGFQPNSYEIVKRNISKPHGMILVTGPTGSGKTTTLYTLLNILNTSEVNISTIEDPIEYRMEHVNQSQVNSKIGFTFALGLRALLRQDPNIIMVGEIRDEETAEIAVHAAMTGHLLLSTLHTNDAITTLPRLANMGIPSFLLATTANLIIAQRLVRKICPNCIQSYNLDKGTIKDLQKQLNIDNILITLEKEKAIYDAKKGLESILFYRGKGCKRCDNSGYKGRIGIYETLEITPELSELILKKADVNEIKKQAYKQGLLTIVEDGFIKAKNGITTIEEIMRVTME</sequence>
<dbReference type="PANTHER" id="PTHR30258">
    <property type="entry name" value="TYPE II SECRETION SYSTEM PROTEIN GSPE-RELATED"/>
    <property type="match status" value="1"/>
</dbReference>
<evidence type="ECO:0000313" key="6">
    <source>
        <dbReference type="Proteomes" id="UP000228896"/>
    </source>
</evidence>
<dbReference type="GO" id="GO:0016887">
    <property type="term" value="F:ATP hydrolysis activity"/>
    <property type="evidence" value="ECO:0007669"/>
    <property type="project" value="TreeGrafter"/>
</dbReference>
<evidence type="ECO:0000259" key="4">
    <source>
        <dbReference type="SMART" id="SM00382"/>
    </source>
</evidence>
<dbReference type="Pfam" id="PF05157">
    <property type="entry name" value="MshEN"/>
    <property type="match status" value="1"/>
</dbReference>
<keyword evidence="2" id="KW-0547">Nucleotide-binding</keyword>
<dbReference type="GO" id="GO:0005524">
    <property type="term" value="F:ATP binding"/>
    <property type="evidence" value="ECO:0007669"/>
    <property type="project" value="UniProtKB-KW"/>
</dbReference>
<dbReference type="SUPFAM" id="SSF52540">
    <property type="entry name" value="P-loop containing nucleoside triphosphate hydrolases"/>
    <property type="match status" value="1"/>
</dbReference>
<name>A0A2M7DKG1_9BACT</name>
<comment type="similarity">
    <text evidence="1">Belongs to the GSP E family.</text>
</comment>
<gene>
    <name evidence="5" type="ORF">COS18_05575</name>
</gene>
<dbReference type="Proteomes" id="UP000228896">
    <property type="component" value="Unassembled WGS sequence"/>
</dbReference>
<reference evidence="6" key="1">
    <citation type="submission" date="2017-09" db="EMBL/GenBank/DDBJ databases">
        <title>Depth-based differentiation of microbial function through sediment-hosted aquifers and enrichment of novel symbionts in the deep terrestrial subsurface.</title>
        <authorList>
            <person name="Probst A.J."/>
            <person name="Ladd B."/>
            <person name="Jarett J.K."/>
            <person name="Geller-Mcgrath D.E."/>
            <person name="Sieber C.M.K."/>
            <person name="Emerson J.B."/>
            <person name="Anantharaman K."/>
            <person name="Thomas B.C."/>
            <person name="Malmstrom R."/>
            <person name="Stieglmeier M."/>
            <person name="Klingl A."/>
            <person name="Woyke T."/>
            <person name="Ryan C.M."/>
            <person name="Banfield J.F."/>
        </authorList>
    </citation>
    <scope>NUCLEOTIDE SEQUENCE [LARGE SCALE GENOMIC DNA]</scope>
</reference>
<dbReference type="PANTHER" id="PTHR30258:SF1">
    <property type="entry name" value="PROTEIN TRANSPORT PROTEIN HOFB HOMOLOG"/>
    <property type="match status" value="1"/>
</dbReference>
<evidence type="ECO:0000256" key="1">
    <source>
        <dbReference type="ARBA" id="ARBA00006611"/>
    </source>
</evidence>
<dbReference type="Gene3D" id="3.30.300.160">
    <property type="entry name" value="Type II secretion system, protein E, N-terminal domain"/>
    <property type="match status" value="1"/>
</dbReference>
<dbReference type="EMBL" id="PETS01000143">
    <property type="protein sequence ID" value="PIV50246.1"/>
    <property type="molecule type" value="Genomic_DNA"/>
</dbReference>
<protein>
    <recommendedName>
        <fullName evidence="4">AAA+ ATPase domain-containing protein</fullName>
    </recommendedName>
</protein>